<dbReference type="Proteomes" id="UP000770889">
    <property type="component" value="Unassembled WGS sequence"/>
</dbReference>
<reference evidence="1 2" key="1">
    <citation type="submission" date="2021-05" db="EMBL/GenBank/DDBJ databases">
        <title>Genetic and Functional Diversity in Clade A Lucinid endosymbionts from the Bahamas.</title>
        <authorList>
            <person name="Giani N.M."/>
            <person name="Engel A.S."/>
            <person name="Campbell B.J."/>
        </authorList>
    </citation>
    <scope>NUCLEOTIDE SEQUENCE [LARGE SCALE GENOMIC DNA]</scope>
    <source>
        <strain evidence="1">LUC16012Gg_MoonRockCtena</strain>
    </source>
</reference>
<evidence type="ECO:0000313" key="1">
    <source>
        <dbReference type="EMBL" id="MBT2989278.1"/>
    </source>
</evidence>
<organism evidence="1 2">
    <name type="scientific">Candidatus Thiodiazotropha taylori</name>
    <dbReference type="NCBI Taxonomy" id="2792791"/>
    <lineage>
        <taxon>Bacteria</taxon>
        <taxon>Pseudomonadati</taxon>
        <taxon>Pseudomonadota</taxon>
        <taxon>Gammaproteobacteria</taxon>
        <taxon>Chromatiales</taxon>
        <taxon>Sedimenticolaceae</taxon>
        <taxon>Candidatus Thiodiazotropha</taxon>
    </lineage>
</organism>
<comment type="caution">
    <text evidence="1">The sequence shown here is derived from an EMBL/GenBank/DDBJ whole genome shotgun (WGS) entry which is preliminary data.</text>
</comment>
<evidence type="ECO:0000313" key="2">
    <source>
        <dbReference type="Proteomes" id="UP000770889"/>
    </source>
</evidence>
<gene>
    <name evidence="1" type="ORF">KME65_09965</name>
</gene>
<accession>A0A944M8P2</accession>
<proteinExistence type="predicted"/>
<sequence length="110" mass="12252">MERVDMSQLSAEEKKAVETLLWVEDADAEKQAAEALDKGDKRLMAMASRATILPGIEPELQSKAKSICGIRYLDGSTDTVFGEIHLQFIQRATEFAAAYNKIVIDKCMEK</sequence>
<protein>
    <submittedName>
        <fullName evidence="1">Glutamyl-tRNA amidotransferase</fullName>
    </submittedName>
</protein>
<name>A0A944M8P2_9GAMM</name>
<dbReference type="EMBL" id="JAHHGM010000007">
    <property type="protein sequence ID" value="MBT2989278.1"/>
    <property type="molecule type" value="Genomic_DNA"/>
</dbReference>
<dbReference type="AlphaFoldDB" id="A0A944M8P2"/>